<dbReference type="GO" id="GO:0035591">
    <property type="term" value="F:signaling adaptor activity"/>
    <property type="evidence" value="ECO:0007669"/>
    <property type="project" value="TreeGrafter"/>
</dbReference>
<dbReference type="SUPFAM" id="SSF55550">
    <property type="entry name" value="SH2 domain"/>
    <property type="match status" value="1"/>
</dbReference>
<dbReference type="SMART" id="SM00252">
    <property type="entry name" value="SH2"/>
    <property type="match status" value="1"/>
</dbReference>
<dbReference type="PANTHER" id="PTHR19969:SF8">
    <property type="entry name" value="ADAPTER MOLECULE CRK"/>
    <property type="match status" value="1"/>
</dbReference>
<feature type="domain" description="SH2" evidence="3">
    <location>
        <begin position="8"/>
        <end position="107"/>
    </location>
</feature>
<proteinExistence type="predicted"/>
<gene>
    <name evidence="4" type="ORF">QR680_011367</name>
</gene>
<evidence type="ECO:0000256" key="2">
    <source>
        <dbReference type="PROSITE-ProRule" id="PRU00191"/>
    </source>
</evidence>
<dbReference type="GO" id="GO:0007167">
    <property type="term" value="P:enzyme-linked receptor protein signaling pathway"/>
    <property type="evidence" value="ECO:0007669"/>
    <property type="project" value="TreeGrafter"/>
</dbReference>
<accession>A0AA39IS53</accession>
<organism evidence="4 5">
    <name type="scientific">Steinernema hermaphroditum</name>
    <dbReference type="NCBI Taxonomy" id="289476"/>
    <lineage>
        <taxon>Eukaryota</taxon>
        <taxon>Metazoa</taxon>
        <taxon>Ecdysozoa</taxon>
        <taxon>Nematoda</taxon>
        <taxon>Chromadorea</taxon>
        <taxon>Rhabditida</taxon>
        <taxon>Tylenchina</taxon>
        <taxon>Panagrolaimomorpha</taxon>
        <taxon>Strongyloidoidea</taxon>
        <taxon>Steinernematidae</taxon>
        <taxon>Steinernema</taxon>
    </lineage>
</organism>
<dbReference type="Gene3D" id="3.30.505.10">
    <property type="entry name" value="SH2 domain"/>
    <property type="match status" value="1"/>
</dbReference>
<dbReference type="PRINTS" id="PR00401">
    <property type="entry name" value="SH2DOMAIN"/>
</dbReference>
<name>A0AA39IS53_9BILA</name>
<protein>
    <recommendedName>
        <fullName evidence="3">SH2 domain-containing protein</fullName>
    </recommendedName>
</protein>
<dbReference type="InterPro" id="IPR036860">
    <property type="entry name" value="SH2_dom_sf"/>
</dbReference>
<sequence length="121" mass="13904">MAHLSSDWFYGDIGPQAADKIVYKNRHLGDGAFLVRESLTHPGDYTLVYLFAGRVHRTLIKTERHYGVNVFYMSRAQLFNSLSEIIQHYRMTPMKTPHFEVLLTRPCPPVDDDASSDFPSE</sequence>
<dbReference type="EMBL" id="JAUCMV010000001">
    <property type="protein sequence ID" value="KAK0429413.1"/>
    <property type="molecule type" value="Genomic_DNA"/>
</dbReference>
<dbReference type="GO" id="GO:0016477">
    <property type="term" value="P:cell migration"/>
    <property type="evidence" value="ECO:0007669"/>
    <property type="project" value="TreeGrafter"/>
</dbReference>
<dbReference type="PROSITE" id="PS50001">
    <property type="entry name" value="SH2"/>
    <property type="match status" value="1"/>
</dbReference>
<reference evidence="4" key="1">
    <citation type="submission" date="2023-06" db="EMBL/GenBank/DDBJ databases">
        <title>Genomic analysis of the entomopathogenic nematode Steinernema hermaphroditum.</title>
        <authorList>
            <person name="Schwarz E.M."/>
            <person name="Heppert J.K."/>
            <person name="Baniya A."/>
            <person name="Schwartz H.T."/>
            <person name="Tan C.-H."/>
            <person name="Antoshechkin I."/>
            <person name="Sternberg P.W."/>
            <person name="Goodrich-Blair H."/>
            <person name="Dillman A.R."/>
        </authorList>
    </citation>
    <scope>NUCLEOTIDE SEQUENCE</scope>
    <source>
        <strain evidence="4">PS9179</strain>
        <tissue evidence="4">Whole animal</tissue>
    </source>
</reference>
<keyword evidence="1 2" id="KW-0727">SH2 domain</keyword>
<dbReference type="PANTHER" id="PTHR19969">
    <property type="entry name" value="SH2-SH3 ADAPTOR PROTEIN-RELATED"/>
    <property type="match status" value="1"/>
</dbReference>
<dbReference type="InterPro" id="IPR051184">
    <property type="entry name" value="Tyrosine-phos_adapter"/>
</dbReference>
<keyword evidence="5" id="KW-1185">Reference proteome</keyword>
<dbReference type="InterPro" id="IPR000980">
    <property type="entry name" value="SH2"/>
</dbReference>
<evidence type="ECO:0000313" key="4">
    <source>
        <dbReference type="EMBL" id="KAK0429413.1"/>
    </source>
</evidence>
<evidence type="ECO:0000256" key="1">
    <source>
        <dbReference type="ARBA" id="ARBA00022999"/>
    </source>
</evidence>
<dbReference type="Pfam" id="PF00017">
    <property type="entry name" value="SH2"/>
    <property type="match status" value="1"/>
</dbReference>
<dbReference type="AlphaFoldDB" id="A0AA39IS53"/>
<dbReference type="GO" id="GO:0005737">
    <property type="term" value="C:cytoplasm"/>
    <property type="evidence" value="ECO:0007669"/>
    <property type="project" value="TreeGrafter"/>
</dbReference>
<dbReference type="GO" id="GO:0030971">
    <property type="term" value="F:receptor tyrosine kinase binding"/>
    <property type="evidence" value="ECO:0007669"/>
    <property type="project" value="TreeGrafter"/>
</dbReference>
<evidence type="ECO:0000313" key="5">
    <source>
        <dbReference type="Proteomes" id="UP001175271"/>
    </source>
</evidence>
<evidence type="ECO:0000259" key="3">
    <source>
        <dbReference type="PROSITE" id="PS50001"/>
    </source>
</evidence>
<dbReference type="Proteomes" id="UP001175271">
    <property type="component" value="Unassembled WGS sequence"/>
</dbReference>
<comment type="caution">
    <text evidence="4">The sequence shown here is derived from an EMBL/GenBank/DDBJ whole genome shotgun (WGS) entry which is preliminary data.</text>
</comment>